<dbReference type="AlphaFoldDB" id="A0A6A3GUY6"/>
<dbReference type="EMBL" id="QXFU01006847">
    <property type="protein sequence ID" value="KAE8959904.1"/>
    <property type="molecule type" value="Genomic_DNA"/>
</dbReference>
<evidence type="ECO:0000313" key="3">
    <source>
        <dbReference type="EMBL" id="KAE8960817.1"/>
    </source>
</evidence>
<keyword evidence="6" id="KW-1185">Reference proteome</keyword>
<organism evidence="3 5">
    <name type="scientific">Phytophthora rubi</name>
    <dbReference type="NCBI Taxonomy" id="129364"/>
    <lineage>
        <taxon>Eukaryota</taxon>
        <taxon>Sar</taxon>
        <taxon>Stramenopiles</taxon>
        <taxon>Oomycota</taxon>
        <taxon>Peronosporomycetes</taxon>
        <taxon>Peronosporales</taxon>
        <taxon>Peronosporaceae</taxon>
        <taxon>Phytophthora</taxon>
    </lineage>
</organism>
<evidence type="ECO:0000313" key="7">
    <source>
        <dbReference type="Proteomes" id="UP000435112"/>
    </source>
</evidence>
<evidence type="ECO:0000313" key="2">
    <source>
        <dbReference type="EMBL" id="KAE8959904.1"/>
    </source>
</evidence>
<feature type="signal peptide" evidence="1">
    <location>
        <begin position="1"/>
        <end position="17"/>
    </location>
</feature>
<evidence type="ECO:0008006" key="8">
    <source>
        <dbReference type="Google" id="ProtNLM"/>
    </source>
</evidence>
<dbReference type="Proteomes" id="UP000429607">
    <property type="component" value="Unassembled WGS sequence"/>
</dbReference>
<evidence type="ECO:0000313" key="4">
    <source>
        <dbReference type="EMBL" id="KAE9266920.1"/>
    </source>
</evidence>
<name>A0A6A3GUY6_9STRA</name>
<dbReference type="Proteomes" id="UP000435112">
    <property type="component" value="Unassembled WGS sequence"/>
</dbReference>
<evidence type="ECO:0000313" key="5">
    <source>
        <dbReference type="Proteomes" id="UP000429607"/>
    </source>
</evidence>
<sequence>MRLSYVLLAAAAALVLALDSTTATSDAFLPSRRLIYPAQTKTPGTTADSWGCTKSITVKTKKSEVCRTGRRRRRSW</sequence>
<comment type="caution">
    <text evidence="3">The sequence shown here is derived from an EMBL/GenBank/DDBJ whole genome shotgun (WGS) entry which is preliminary data.</text>
</comment>
<dbReference type="EMBL" id="QXFT01007187">
    <property type="protein sequence ID" value="KAE9266920.1"/>
    <property type="molecule type" value="Genomic_DNA"/>
</dbReference>
<dbReference type="Proteomes" id="UP000434957">
    <property type="component" value="Unassembled WGS sequence"/>
</dbReference>
<reference evidence="5 7" key="1">
    <citation type="submission" date="2018-09" db="EMBL/GenBank/DDBJ databases">
        <title>Genomic investigation of the strawberry pathogen Phytophthora fragariae indicates pathogenicity is determined by transcriptional variation in three key races.</title>
        <authorList>
            <person name="Adams T.M."/>
            <person name="Armitage A.D."/>
            <person name="Sobczyk M.K."/>
            <person name="Bates H.J."/>
            <person name="Dunwell J.M."/>
            <person name="Nellist C.F."/>
            <person name="Harrison R.J."/>
        </authorList>
    </citation>
    <scope>NUCLEOTIDE SEQUENCE [LARGE SCALE GENOMIC DNA]</scope>
    <source>
        <strain evidence="3 5">SCRP249</strain>
        <strain evidence="2 7">SCRP324</strain>
        <strain evidence="4 6">SCRP333</strain>
    </source>
</reference>
<protein>
    <recommendedName>
        <fullName evidence="8">RxLR effector protein</fullName>
    </recommendedName>
</protein>
<dbReference type="EMBL" id="QXFV01006658">
    <property type="protein sequence ID" value="KAE8960817.1"/>
    <property type="molecule type" value="Genomic_DNA"/>
</dbReference>
<gene>
    <name evidence="3" type="ORF">PR001_g30255</name>
    <name evidence="2" type="ORF">PR002_g30386</name>
    <name evidence="4" type="ORF">PR003_g31953</name>
</gene>
<accession>A0A6A3GUY6</accession>
<evidence type="ECO:0000256" key="1">
    <source>
        <dbReference type="SAM" id="SignalP"/>
    </source>
</evidence>
<keyword evidence="1" id="KW-0732">Signal</keyword>
<proteinExistence type="predicted"/>
<evidence type="ECO:0000313" key="6">
    <source>
        <dbReference type="Proteomes" id="UP000434957"/>
    </source>
</evidence>
<feature type="chain" id="PRO_5036163999" description="RxLR effector protein" evidence="1">
    <location>
        <begin position="18"/>
        <end position="76"/>
    </location>
</feature>